<gene>
    <name evidence="1" type="ORF">ARMGADRAFT_1090307</name>
</gene>
<evidence type="ECO:0000313" key="1">
    <source>
        <dbReference type="EMBL" id="PBK82442.1"/>
    </source>
</evidence>
<dbReference type="OMA" id="CFEAFFC"/>
<reference evidence="2" key="1">
    <citation type="journal article" date="2017" name="Nat. Ecol. Evol.">
        <title>Genome expansion and lineage-specific genetic innovations in the forest pathogenic fungi Armillaria.</title>
        <authorList>
            <person name="Sipos G."/>
            <person name="Prasanna A.N."/>
            <person name="Walter M.C."/>
            <person name="O'Connor E."/>
            <person name="Balint B."/>
            <person name="Krizsan K."/>
            <person name="Kiss B."/>
            <person name="Hess J."/>
            <person name="Varga T."/>
            <person name="Slot J."/>
            <person name="Riley R."/>
            <person name="Boka B."/>
            <person name="Rigling D."/>
            <person name="Barry K."/>
            <person name="Lee J."/>
            <person name="Mihaltcheva S."/>
            <person name="LaButti K."/>
            <person name="Lipzen A."/>
            <person name="Waldron R."/>
            <person name="Moloney N.M."/>
            <person name="Sperisen C."/>
            <person name="Kredics L."/>
            <person name="Vagvoelgyi C."/>
            <person name="Patrignani A."/>
            <person name="Fitzpatrick D."/>
            <person name="Nagy I."/>
            <person name="Doyle S."/>
            <person name="Anderson J.B."/>
            <person name="Grigoriev I.V."/>
            <person name="Gueldener U."/>
            <person name="Muensterkoetter M."/>
            <person name="Nagy L.G."/>
        </authorList>
    </citation>
    <scope>NUCLEOTIDE SEQUENCE [LARGE SCALE GENOMIC DNA]</scope>
    <source>
        <strain evidence="2">Ar21-2</strain>
    </source>
</reference>
<dbReference type="AlphaFoldDB" id="A0A2H3CTE4"/>
<name>A0A2H3CTE4_ARMGA</name>
<keyword evidence="2" id="KW-1185">Reference proteome</keyword>
<sequence length="542" mass="62280">MSEPDWFFTVAITAPPSQQVDDDAIETVRKAYRMVFGRSVPARDQDNHLLLWTQTCLAFGVSQSIVKELRDVLPALPNLTWPSVARVVGLDPSLGREQLPEKPVQTLLLPTNFLHDLLGCAQRSAIYRRDNEQYFHMGSLAVKDILIRLGGFIYDTEAEGLDALDFELELRMVHNTTLLVVESKRSASSDVHAQAIAEATCLAASNSRLGYSIPITVVVTNREETTFYTYNPPEKKFYFRTHLKIEYFRSECDLEDVQELQLQRMTVILARELFSLIVEGYHDFIQATIHRFRLPLALQPYAVATERLNVCDEHSFMRRLRATLQSTGATVERELHVKAVCHALLSFICFETGSDADEKSRSVYYHISNFPDLEFELQVEAIPRTESGTPDLMVILQWRWRNADWQLGGSWSLCFEAFFCTDVALPSNFDEIEDSGFLGTTRYAEFRDSIQVELLRPLWDSLREIFPGSDTEALERSLALIEEAKTLVSNRHRTEEELESGMEKLRESVRGLPWESRRLSLKELKEDAYRFQLSYVIRNKRP</sequence>
<dbReference type="Proteomes" id="UP000217790">
    <property type="component" value="Unassembled WGS sequence"/>
</dbReference>
<dbReference type="EMBL" id="KZ293717">
    <property type="protein sequence ID" value="PBK82442.1"/>
    <property type="molecule type" value="Genomic_DNA"/>
</dbReference>
<protein>
    <submittedName>
        <fullName evidence="1">Uncharacterized protein</fullName>
    </submittedName>
</protein>
<dbReference type="InParanoid" id="A0A2H3CTE4"/>
<accession>A0A2H3CTE4</accession>
<evidence type="ECO:0000313" key="2">
    <source>
        <dbReference type="Proteomes" id="UP000217790"/>
    </source>
</evidence>
<dbReference type="OrthoDB" id="3046083at2759"/>
<organism evidence="1 2">
    <name type="scientific">Armillaria gallica</name>
    <name type="common">Bulbous honey fungus</name>
    <name type="synonym">Armillaria bulbosa</name>
    <dbReference type="NCBI Taxonomy" id="47427"/>
    <lineage>
        <taxon>Eukaryota</taxon>
        <taxon>Fungi</taxon>
        <taxon>Dikarya</taxon>
        <taxon>Basidiomycota</taxon>
        <taxon>Agaricomycotina</taxon>
        <taxon>Agaricomycetes</taxon>
        <taxon>Agaricomycetidae</taxon>
        <taxon>Agaricales</taxon>
        <taxon>Marasmiineae</taxon>
        <taxon>Physalacriaceae</taxon>
        <taxon>Armillaria</taxon>
    </lineage>
</organism>
<proteinExistence type="predicted"/>